<comment type="caution">
    <text evidence="2">The sequence shown here is derived from an EMBL/GenBank/DDBJ whole genome shotgun (WGS) entry which is preliminary data.</text>
</comment>
<protein>
    <submittedName>
        <fullName evidence="2">Alpha/beta hydrolase</fullName>
    </submittedName>
</protein>
<dbReference type="GO" id="GO:0016787">
    <property type="term" value="F:hydrolase activity"/>
    <property type="evidence" value="ECO:0007669"/>
    <property type="project" value="UniProtKB-KW"/>
</dbReference>
<organism evidence="2 3">
    <name type="scientific">Actinacidiphila polyblastidii</name>
    <dbReference type="NCBI Taxonomy" id="3110430"/>
    <lineage>
        <taxon>Bacteria</taxon>
        <taxon>Bacillati</taxon>
        <taxon>Actinomycetota</taxon>
        <taxon>Actinomycetes</taxon>
        <taxon>Kitasatosporales</taxon>
        <taxon>Streptomycetaceae</taxon>
        <taxon>Actinacidiphila</taxon>
    </lineage>
</organism>
<evidence type="ECO:0000259" key="1">
    <source>
        <dbReference type="Pfam" id="PF12697"/>
    </source>
</evidence>
<evidence type="ECO:0000313" key="2">
    <source>
        <dbReference type="EMBL" id="MEE4543022.1"/>
    </source>
</evidence>
<feature type="domain" description="AB hydrolase-1" evidence="1">
    <location>
        <begin position="9"/>
        <end position="257"/>
    </location>
</feature>
<dbReference type="InterPro" id="IPR000073">
    <property type="entry name" value="AB_hydrolase_1"/>
</dbReference>
<evidence type="ECO:0000313" key="3">
    <source>
        <dbReference type="Proteomes" id="UP001344658"/>
    </source>
</evidence>
<name>A0ABU7PD49_9ACTN</name>
<dbReference type="RefSeq" id="WP_330795089.1">
    <property type="nucleotide sequence ID" value="NZ_JAZEWV010000009.1"/>
</dbReference>
<reference evidence="2 3" key="1">
    <citation type="submission" date="2023-12" db="EMBL/GenBank/DDBJ databases">
        <title>Streptomyces sp. V4-01.</title>
        <authorList>
            <person name="Somphong A."/>
            <person name="Phongsopitanun W."/>
        </authorList>
    </citation>
    <scope>NUCLEOTIDE SEQUENCE [LARGE SCALE GENOMIC DNA]</scope>
    <source>
        <strain evidence="2 3">V4-01</strain>
    </source>
</reference>
<accession>A0ABU7PD49</accession>
<dbReference type="EMBL" id="JAZEWV010000009">
    <property type="protein sequence ID" value="MEE4543022.1"/>
    <property type="molecule type" value="Genomic_DNA"/>
</dbReference>
<dbReference type="PANTHER" id="PTHR43194">
    <property type="entry name" value="HYDROLASE ALPHA/BETA FOLD FAMILY"/>
    <property type="match status" value="1"/>
</dbReference>
<keyword evidence="2" id="KW-0378">Hydrolase</keyword>
<dbReference type="SUPFAM" id="SSF53474">
    <property type="entry name" value="alpha/beta-Hydrolases"/>
    <property type="match status" value="1"/>
</dbReference>
<dbReference type="Pfam" id="PF12697">
    <property type="entry name" value="Abhydrolase_6"/>
    <property type="match status" value="1"/>
</dbReference>
<dbReference type="InterPro" id="IPR029058">
    <property type="entry name" value="AB_hydrolase_fold"/>
</dbReference>
<dbReference type="Proteomes" id="UP001344658">
    <property type="component" value="Unassembled WGS sequence"/>
</dbReference>
<gene>
    <name evidence="2" type="ORF">V2S66_13725</name>
</gene>
<keyword evidence="3" id="KW-1185">Reference proteome</keyword>
<dbReference type="PANTHER" id="PTHR43194:SF5">
    <property type="entry name" value="PIMELOYL-[ACYL-CARRIER PROTEIN] METHYL ESTER ESTERASE"/>
    <property type="match status" value="1"/>
</dbReference>
<dbReference type="Gene3D" id="3.40.50.1820">
    <property type="entry name" value="alpha/beta hydrolase"/>
    <property type="match status" value="1"/>
</dbReference>
<proteinExistence type="predicted"/>
<dbReference type="InterPro" id="IPR050228">
    <property type="entry name" value="Carboxylesterase_BioH"/>
</dbReference>
<sequence>MNPTAGRPVVFIHGLWLHPTSWNPWVELFRERGYAPVAPGWPGVAASVEQSRSDPDSIADQGIDDVVAHYARIIDGLTEPPVLVGHSFGGMIAEKLLGQDRAAAAVAIDAAQIKGVLPVPLSSLRATLPVFRNPANRHRAVSLTPEQFRFAFGNAVSAEESAGLHARWTIPAPGKPLFEAAAANFSPHSPAGVDTGNAGRGPLLLVMGGRDHTVPEAITKATLKQYRGSGAVTDLIEFADRGHSLTIDSGWRAVADAALSWLAEQGL</sequence>